<evidence type="ECO:0000256" key="1">
    <source>
        <dbReference type="SAM" id="SignalP"/>
    </source>
</evidence>
<feature type="signal peptide" evidence="1">
    <location>
        <begin position="1"/>
        <end position="19"/>
    </location>
</feature>
<dbReference type="Pfam" id="PF04314">
    <property type="entry name" value="PCuAC"/>
    <property type="match status" value="1"/>
</dbReference>
<dbReference type="Proteomes" id="UP000308891">
    <property type="component" value="Unassembled WGS sequence"/>
</dbReference>
<dbReference type="InterPro" id="IPR036182">
    <property type="entry name" value="PCuAC_sf"/>
</dbReference>
<dbReference type="PANTHER" id="PTHR36302">
    <property type="entry name" value="BLR7088 PROTEIN"/>
    <property type="match status" value="1"/>
</dbReference>
<keyword evidence="3" id="KW-1185">Reference proteome</keyword>
<feature type="chain" id="PRO_5020449489" evidence="1">
    <location>
        <begin position="20"/>
        <end position="159"/>
    </location>
</feature>
<dbReference type="InterPro" id="IPR007410">
    <property type="entry name" value="LpqE-like"/>
</dbReference>
<proteinExistence type="predicted"/>
<keyword evidence="1" id="KW-0732">Signal</keyword>
<evidence type="ECO:0000313" key="3">
    <source>
        <dbReference type="Proteomes" id="UP000308891"/>
    </source>
</evidence>
<dbReference type="EMBL" id="STGJ01000002">
    <property type="protein sequence ID" value="TIC86048.1"/>
    <property type="molecule type" value="Genomic_DNA"/>
</dbReference>
<dbReference type="PANTHER" id="PTHR36302:SF1">
    <property type="entry name" value="COPPER CHAPERONE PCU(A)C"/>
    <property type="match status" value="1"/>
</dbReference>
<reference evidence="2 3" key="1">
    <citation type="submission" date="2019-04" db="EMBL/GenBank/DDBJ databases">
        <title>Crenobacter sp. nov.</title>
        <authorList>
            <person name="Shi S."/>
        </authorList>
    </citation>
    <scope>NUCLEOTIDE SEQUENCE [LARGE SCALE GENOMIC DNA]</scope>
    <source>
        <strain evidence="2 3">GY 70310</strain>
    </source>
</reference>
<dbReference type="InterPro" id="IPR058248">
    <property type="entry name" value="Lxx211020-like"/>
</dbReference>
<dbReference type="Gene3D" id="2.60.40.1890">
    <property type="entry name" value="PCu(A)C copper chaperone"/>
    <property type="match status" value="1"/>
</dbReference>
<evidence type="ECO:0000313" key="2">
    <source>
        <dbReference type="EMBL" id="TIC86048.1"/>
    </source>
</evidence>
<dbReference type="OrthoDB" id="9796962at2"/>
<accession>A0A4T0V353</accession>
<protein>
    <submittedName>
        <fullName evidence="2">Copper chaperone PCu(A)C</fullName>
    </submittedName>
</protein>
<dbReference type="AlphaFoldDB" id="A0A4T0V353"/>
<sequence length="159" mass="16729">MKKLLLAALVATLPLAAAAHETRAGALTVHHAWSRLLPPSAPNGAAYFELANRGPEADRLLGAATPRANKAELHTHVHDNGVMRMREVEGGVAVPAGQTVRFAPGGLHVMLMGLNAPLAKGERFPLTLRFEKAGEVKVEVVVEDGMAAPATAHAMPAHH</sequence>
<name>A0A4T0V353_9NEIS</name>
<dbReference type="RefSeq" id="WP_136551394.1">
    <property type="nucleotide sequence ID" value="NZ_STGJ01000002.1"/>
</dbReference>
<dbReference type="SUPFAM" id="SSF110087">
    <property type="entry name" value="DR1885-like metal-binding protein"/>
    <property type="match status" value="1"/>
</dbReference>
<gene>
    <name evidence="2" type="ORF">E5K04_02795</name>
</gene>
<comment type="caution">
    <text evidence="2">The sequence shown here is derived from an EMBL/GenBank/DDBJ whole genome shotgun (WGS) entry which is preliminary data.</text>
</comment>
<organism evidence="2 3">
    <name type="scientific">Crenobacter intestini</name>
    <dbReference type="NCBI Taxonomy" id="2563443"/>
    <lineage>
        <taxon>Bacteria</taxon>
        <taxon>Pseudomonadati</taxon>
        <taxon>Pseudomonadota</taxon>
        <taxon>Betaproteobacteria</taxon>
        <taxon>Neisseriales</taxon>
        <taxon>Neisseriaceae</taxon>
        <taxon>Crenobacter</taxon>
    </lineage>
</organism>